<proteinExistence type="predicted"/>
<dbReference type="InterPro" id="IPR000073">
    <property type="entry name" value="AB_hydrolase_1"/>
</dbReference>
<dbReference type="PRINTS" id="PR00111">
    <property type="entry name" value="ABHYDROLASE"/>
</dbReference>
<dbReference type="EMBL" id="CP073041">
    <property type="protein sequence ID" value="UXE62193.1"/>
    <property type="molecule type" value="Genomic_DNA"/>
</dbReference>
<gene>
    <name evidence="2" type="ORF">KA717_04920</name>
</gene>
<organism evidence="2">
    <name type="scientific">Woronichinia naegeliana WA131</name>
    <dbReference type="NCBI Taxonomy" id="2824559"/>
    <lineage>
        <taxon>Bacteria</taxon>
        <taxon>Bacillati</taxon>
        <taxon>Cyanobacteriota</taxon>
        <taxon>Cyanophyceae</taxon>
        <taxon>Synechococcales</taxon>
        <taxon>Coelosphaeriaceae</taxon>
        <taxon>Woronichinia</taxon>
    </lineage>
</organism>
<dbReference type="InterPro" id="IPR000639">
    <property type="entry name" value="Epox_hydrolase-like"/>
</dbReference>
<evidence type="ECO:0000313" key="2">
    <source>
        <dbReference type="EMBL" id="UXE62193.1"/>
    </source>
</evidence>
<dbReference type="Proteomes" id="UP001065613">
    <property type="component" value="Chromosome"/>
</dbReference>
<dbReference type="GO" id="GO:0016787">
    <property type="term" value="F:hydrolase activity"/>
    <property type="evidence" value="ECO:0007669"/>
    <property type="project" value="UniProtKB-KW"/>
</dbReference>
<dbReference type="Gene3D" id="3.40.50.1820">
    <property type="entry name" value="alpha/beta hydrolase"/>
    <property type="match status" value="1"/>
</dbReference>
<dbReference type="SUPFAM" id="SSF53474">
    <property type="entry name" value="alpha/beta-Hydrolases"/>
    <property type="match status" value="1"/>
</dbReference>
<protein>
    <submittedName>
        <fullName evidence="2">Alpha/beta fold hydrolase</fullName>
    </submittedName>
</protein>
<dbReference type="KEGG" id="wna:KA717_04920"/>
<dbReference type="PANTHER" id="PTHR46438">
    <property type="entry name" value="ALPHA/BETA-HYDROLASES SUPERFAMILY PROTEIN"/>
    <property type="match status" value="1"/>
</dbReference>
<feature type="domain" description="AB hydrolase-1" evidence="1">
    <location>
        <begin position="45"/>
        <end position="296"/>
    </location>
</feature>
<accession>A0A977KYF1</accession>
<sequence>MARVIESPTWQERIGHQREWSWRGWQLRYSFQFPSEAISPDRPPLILLHGFGAAIEHWRQNIPVLSHDFPVYALDLLGFGGSRKADTDYSVYLWANQVYDFWRTFINRPTVLVGNSIGSLVCLTAAQAYPEMVAGIVMLSLPDVSLRQDAIPPRLQPWLTKIENLFAAPWLLKGLFNILRRPGVIQRWAGVAYSQPGFVQEELVQIICRPPQDSGAAQAFCCLSAAVRQPHFAPAAKQVLPLLDMPILLIWGLDDRMVPPILAKVFAPLNPRLQLLEWEGVGHCPQDECPDRFNQALTDWLQTQFG</sequence>
<dbReference type="PRINTS" id="PR00412">
    <property type="entry name" value="EPOXHYDRLASE"/>
</dbReference>
<dbReference type="AlphaFoldDB" id="A0A977KYF1"/>
<evidence type="ECO:0000259" key="1">
    <source>
        <dbReference type="Pfam" id="PF12697"/>
    </source>
</evidence>
<dbReference type="InterPro" id="IPR029058">
    <property type="entry name" value="AB_hydrolase_fold"/>
</dbReference>
<dbReference type="PANTHER" id="PTHR46438:SF2">
    <property type="entry name" value="ALPHA_BETA-HYDROLASES SUPERFAMILY PROTEIN"/>
    <property type="match status" value="1"/>
</dbReference>
<reference evidence="2" key="1">
    <citation type="submission" date="2021-04" db="EMBL/GenBank/DDBJ databases">
        <title>Genome sequence of Woronichinia naegeliana from Washington state freshwater lake bloom.</title>
        <authorList>
            <person name="Dreher T.W."/>
        </authorList>
    </citation>
    <scope>NUCLEOTIDE SEQUENCE</scope>
    <source>
        <strain evidence="2">WA131</strain>
    </source>
</reference>
<dbReference type="Pfam" id="PF12697">
    <property type="entry name" value="Abhydrolase_6"/>
    <property type="match status" value="1"/>
</dbReference>
<keyword evidence="2" id="KW-0378">Hydrolase</keyword>
<name>A0A977KYF1_9CYAN</name>